<dbReference type="Pfam" id="PF00288">
    <property type="entry name" value="GHMP_kinases_N"/>
    <property type="match status" value="1"/>
</dbReference>
<reference evidence="9" key="2">
    <citation type="submission" date="2023-07" db="EMBL/GenBank/DDBJ databases">
        <title>Duganella aceri sp. nov., isolated from tree sap.</title>
        <authorList>
            <person name="Kim I.S."/>
        </authorList>
    </citation>
    <scope>NUCLEOTIDE SEQUENCE [LARGE SCALE GENOMIC DNA]</scope>
    <source>
        <strain evidence="9">SAP-35</strain>
    </source>
</reference>
<evidence type="ECO:0000259" key="7">
    <source>
        <dbReference type="Pfam" id="PF08544"/>
    </source>
</evidence>
<name>A0ABX0FU77_9BURK</name>
<dbReference type="PANTHER" id="PTHR32463:SF0">
    <property type="entry name" value="L-FUCOSE KINASE"/>
    <property type="match status" value="1"/>
</dbReference>
<proteinExistence type="inferred from homology"/>
<dbReference type="InterPro" id="IPR052203">
    <property type="entry name" value="GHMP_Kinase-Related"/>
</dbReference>
<dbReference type="InterPro" id="IPR020568">
    <property type="entry name" value="Ribosomal_Su5_D2-typ_SF"/>
</dbReference>
<evidence type="ECO:0000259" key="6">
    <source>
        <dbReference type="Pfam" id="PF00288"/>
    </source>
</evidence>
<dbReference type="Gene3D" id="3.30.230.120">
    <property type="match status" value="1"/>
</dbReference>
<feature type="domain" description="GHMP kinase N-terminal" evidence="6">
    <location>
        <begin position="86"/>
        <end position="171"/>
    </location>
</feature>
<protein>
    <submittedName>
        <fullName evidence="8">Dehydrogenase</fullName>
    </submittedName>
</protein>
<dbReference type="RefSeq" id="WP_166108144.1">
    <property type="nucleotide sequence ID" value="NZ_JAADJT010000016.1"/>
</dbReference>
<sequence length="348" mass="38436">MRKTVRSRAPLRLGLAGGGTDVSPYSDRFGGCVLNVTIDLSAHCTMEYDSELTEVSFIAKDLCESFNAPLAGAYPLEGELLLHKAIYNRVVRDFNNGEPLPLRVVTWADAPPGSGLGTSSTMVVSILSAYRELLNLPLGEYDLAYLAYQIERIDCNLAGGRQDQYAAVFGGFNFMEFNSDDRIIVNPLRIRRRIENELQSWITLYYTGKSRKSADIINDQVRTAGPGESENTDKIQAMHVVKQTAFQMKESLLRGNIEEMGAILHESWIAKKKMASSISNKEIDHLANLALGAGAKSVKITGAGGGGYLVIFAEPTLRNEIRDALKDEVGHFQRFNFTYHGVESWATT</sequence>
<dbReference type="SUPFAM" id="SSF55060">
    <property type="entry name" value="GHMP Kinase, C-terminal domain"/>
    <property type="match status" value="1"/>
</dbReference>
<dbReference type="InterPro" id="IPR001174">
    <property type="entry name" value="HddA/FKP"/>
</dbReference>
<evidence type="ECO:0000256" key="4">
    <source>
        <dbReference type="ARBA" id="ARBA00022840"/>
    </source>
</evidence>
<keyword evidence="4" id="KW-0067">ATP-binding</keyword>
<evidence type="ECO:0000313" key="9">
    <source>
        <dbReference type="Proteomes" id="UP000666369"/>
    </source>
</evidence>
<dbReference type="EMBL" id="JAADJT010000016">
    <property type="protein sequence ID" value="NGZ88027.1"/>
    <property type="molecule type" value="Genomic_DNA"/>
</dbReference>
<keyword evidence="2" id="KW-0547">Nucleotide-binding</keyword>
<feature type="domain" description="GHMP kinase C-terminal" evidence="7">
    <location>
        <begin position="248"/>
        <end position="327"/>
    </location>
</feature>
<evidence type="ECO:0000256" key="5">
    <source>
        <dbReference type="ARBA" id="ARBA00038121"/>
    </source>
</evidence>
<dbReference type="PANTHER" id="PTHR32463">
    <property type="entry name" value="L-FUCOSE KINASE"/>
    <property type="match status" value="1"/>
</dbReference>
<dbReference type="InterPro" id="IPR013750">
    <property type="entry name" value="GHMP_kinase_C_dom"/>
</dbReference>
<comment type="similarity">
    <text evidence="5">Belongs to the GHMP kinase family.</text>
</comment>
<reference evidence="8 9" key="1">
    <citation type="submission" date="2020-01" db="EMBL/GenBank/DDBJ databases">
        <authorList>
            <person name="Lee S.D."/>
        </authorList>
    </citation>
    <scope>NUCLEOTIDE SEQUENCE [LARGE SCALE GENOMIC DNA]</scope>
    <source>
        <strain evidence="8 9">SAP-35</strain>
    </source>
</reference>
<evidence type="ECO:0000256" key="2">
    <source>
        <dbReference type="ARBA" id="ARBA00022741"/>
    </source>
</evidence>
<dbReference type="Pfam" id="PF08544">
    <property type="entry name" value="GHMP_kinases_C"/>
    <property type="match status" value="1"/>
</dbReference>
<dbReference type="PIRSF" id="PIRSF036406">
    <property type="entry name" value="Hept_kin"/>
    <property type="match status" value="1"/>
</dbReference>
<evidence type="ECO:0000313" key="8">
    <source>
        <dbReference type="EMBL" id="NGZ88027.1"/>
    </source>
</evidence>
<evidence type="ECO:0000256" key="1">
    <source>
        <dbReference type="ARBA" id="ARBA00022679"/>
    </source>
</evidence>
<dbReference type="InterPro" id="IPR014606">
    <property type="entry name" value="Heptose_7-P_kinase"/>
</dbReference>
<comment type="caution">
    <text evidence="8">The sequence shown here is derived from an EMBL/GenBank/DDBJ whole genome shotgun (WGS) entry which is preliminary data.</text>
</comment>
<gene>
    <name evidence="8" type="ORF">GW587_27675</name>
</gene>
<accession>A0ABX0FU77</accession>
<keyword evidence="3" id="KW-0418">Kinase</keyword>
<dbReference type="InterPro" id="IPR006204">
    <property type="entry name" value="GHMP_kinase_N_dom"/>
</dbReference>
<dbReference type="InterPro" id="IPR036554">
    <property type="entry name" value="GHMP_kinase_C_sf"/>
</dbReference>
<dbReference type="Proteomes" id="UP000666369">
    <property type="component" value="Unassembled WGS sequence"/>
</dbReference>
<keyword evidence="1" id="KW-0808">Transferase</keyword>
<evidence type="ECO:0000256" key="3">
    <source>
        <dbReference type="ARBA" id="ARBA00022777"/>
    </source>
</evidence>
<keyword evidence="9" id="KW-1185">Reference proteome</keyword>
<dbReference type="PRINTS" id="PR00960">
    <property type="entry name" value="LMBPPROTEIN"/>
</dbReference>
<dbReference type="SUPFAM" id="SSF54211">
    <property type="entry name" value="Ribosomal protein S5 domain 2-like"/>
    <property type="match status" value="1"/>
</dbReference>
<organism evidence="8 9">
    <name type="scientific">Duganella aceris</name>
    <dbReference type="NCBI Taxonomy" id="2703883"/>
    <lineage>
        <taxon>Bacteria</taxon>
        <taxon>Pseudomonadati</taxon>
        <taxon>Pseudomonadota</taxon>
        <taxon>Betaproteobacteria</taxon>
        <taxon>Burkholderiales</taxon>
        <taxon>Oxalobacteraceae</taxon>
        <taxon>Telluria group</taxon>
        <taxon>Duganella</taxon>
    </lineage>
</organism>